<protein>
    <submittedName>
        <fullName evidence="1">Uncharacterized protein</fullName>
    </submittedName>
</protein>
<accession>A0ABQ5MA82</accession>
<reference evidence="1 2" key="1">
    <citation type="journal article" date="2024" name="Int. J. Syst. Evol. Microbiol.">
        <title>Lacrimispora brassicae sp. nov. isolated from fermented cabbage, and proposal of Clostridium indicum Gundawar et al. 2019 and Clostridium methoxybenzovorans Mechichi et al. 1999 as heterotypic synonyms of Lacrimispora amygdalina (Parshina et al. 2003) Haas and Blanchard 2020 and Lacrimispora indolis (McClung and McCoy 1957) Haas and Blanchard 2020, respectively.</title>
        <authorList>
            <person name="Kobayashi H."/>
            <person name="Tanizawa Y."/>
            <person name="Sakamoto M."/>
            <person name="Ohkuma M."/>
            <person name="Tohno M."/>
        </authorList>
    </citation>
    <scope>NUCLEOTIDE SEQUENCE [LARGE SCALE GENOMIC DNA]</scope>
    <source>
        <strain evidence="1 2">DSM 12857</strain>
    </source>
</reference>
<evidence type="ECO:0000313" key="2">
    <source>
        <dbReference type="Proteomes" id="UP001419084"/>
    </source>
</evidence>
<gene>
    <name evidence="1" type="ORF">LAD12857_36580</name>
</gene>
<keyword evidence="2" id="KW-1185">Reference proteome</keyword>
<name>A0ABQ5MA82_9FIRM</name>
<dbReference type="Proteomes" id="UP001419084">
    <property type="component" value="Unassembled WGS sequence"/>
</dbReference>
<comment type="caution">
    <text evidence="1">The sequence shown here is derived from an EMBL/GenBank/DDBJ whole genome shotgun (WGS) entry which is preliminary data.</text>
</comment>
<evidence type="ECO:0000313" key="1">
    <source>
        <dbReference type="EMBL" id="GLB31735.1"/>
    </source>
</evidence>
<dbReference type="EMBL" id="BRPJ01000075">
    <property type="protein sequence ID" value="GLB31735.1"/>
    <property type="molecule type" value="Genomic_DNA"/>
</dbReference>
<sequence length="61" mass="7341">MLYYSIIMGRKDVYDKQEKKTHIYKTALWDFSSSHSNFNFIRISYYYAGWKEHGTSVYGKS</sequence>
<organism evidence="1 2">
    <name type="scientific">Lacrimispora amygdalina</name>
    <dbReference type="NCBI Taxonomy" id="253257"/>
    <lineage>
        <taxon>Bacteria</taxon>
        <taxon>Bacillati</taxon>
        <taxon>Bacillota</taxon>
        <taxon>Clostridia</taxon>
        <taxon>Lachnospirales</taxon>
        <taxon>Lachnospiraceae</taxon>
        <taxon>Lacrimispora</taxon>
    </lineage>
</organism>
<proteinExistence type="predicted"/>